<feature type="transmembrane region" description="Helical" evidence="10">
    <location>
        <begin position="125"/>
        <end position="143"/>
    </location>
</feature>
<feature type="transmembrane region" description="Helical" evidence="10">
    <location>
        <begin position="403"/>
        <end position="425"/>
    </location>
</feature>
<dbReference type="Pfam" id="PF00324">
    <property type="entry name" value="AA_permease"/>
    <property type="match status" value="1"/>
</dbReference>
<sequence length="465" mass="51980">MSNLTTNSSELKRGLKNRHIQLIAMGGAIGTGLFLGSAHVIQSAGPSIILGYAIGGLIAFLIMRQLGEMIVHEPVAGSFSHFAYKYWGKFPGFLTGWNYWILYILVAMTELTAVAKYINYWWPHIPAWASVLFFFVIITAVNLGNVKFYGESEFWLSIIKVTAVISMIVFGLYLLLTADSNSTASFSNLWNQGGFFPNGFEGLFFMLAFLMFAFGGIELIGMAAAEAENPKETIPKAINQVVFRILIFYVGSLTILLSLVPWNQLDLGGLDKSPFVMIFSQLGIDWAAHLLNFIILTAALSVYNSGMYANSRMLYSLAKQGNAPKVFAKTNKQGVPIPAVLLSAVLIFGCVLLNYFVPEDALGHLMYVVVGALVLNWAMITMTHLQFRRAKRILNFKTSYEALWSPVSNYIVLIFIALVLFIMWTQGFMESVLMIPVWITIMLLMFNYLNPKDLSDIKMKEEKKD</sequence>
<evidence type="ECO:0000256" key="3">
    <source>
        <dbReference type="ARBA" id="ARBA00022448"/>
    </source>
</evidence>
<evidence type="ECO:0000256" key="1">
    <source>
        <dbReference type="ARBA" id="ARBA00004429"/>
    </source>
</evidence>
<dbReference type="FunFam" id="1.20.1740.10:FF:000001">
    <property type="entry name" value="Amino acid permease"/>
    <property type="match status" value="1"/>
</dbReference>
<feature type="transmembrane region" description="Helical" evidence="10">
    <location>
        <begin position="99"/>
        <end position="119"/>
    </location>
</feature>
<evidence type="ECO:0000256" key="9">
    <source>
        <dbReference type="ARBA" id="ARBA00023136"/>
    </source>
</evidence>
<dbReference type="InterPro" id="IPR004840">
    <property type="entry name" value="Amino_acid_permease_CS"/>
</dbReference>
<keyword evidence="9 10" id="KW-0472">Membrane</keyword>
<feature type="transmembrane region" description="Helical" evidence="10">
    <location>
        <begin position="362"/>
        <end position="382"/>
    </location>
</feature>
<dbReference type="PANTHER" id="PTHR43495:SF4">
    <property type="entry name" value="AROMATIC AMINO ACID TRANSPORT PROTEIN AROP"/>
    <property type="match status" value="1"/>
</dbReference>
<keyword evidence="5" id="KW-0997">Cell inner membrane</keyword>
<dbReference type="GO" id="GO:0005886">
    <property type="term" value="C:plasma membrane"/>
    <property type="evidence" value="ECO:0007669"/>
    <property type="project" value="UniProtKB-SubCell"/>
</dbReference>
<dbReference type="PANTHER" id="PTHR43495">
    <property type="entry name" value="GABA PERMEASE"/>
    <property type="match status" value="1"/>
</dbReference>
<feature type="transmembrane region" description="Helical" evidence="10">
    <location>
        <begin position="282"/>
        <end position="303"/>
    </location>
</feature>
<evidence type="ECO:0000259" key="11">
    <source>
        <dbReference type="Pfam" id="PF00324"/>
    </source>
</evidence>
<name>A0A1A7RFJ4_9GAMM</name>
<evidence type="ECO:0000256" key="4">
    <source>
        <dbReference type="ARBA" id="ARBA00022475"/>
    </source>
</evidence>
<evidence type="ECO:0000313" key="13">
    <source>
        <dbReference type="Proteomes" id="UP000185753"/>
    </source>
</evidence>
<proteinExistence type="inferred from homology"/>
<feature type="domain" description="Amino acid permease/ SLC12A" evidence="11">
    <location>
        <begin position="19"/>
        <end position="429"/>
    </location>
</feature>
<feature type="transmembrane region" description="Helical" evidence="10">
    <location>
        <begin position="47"/>
        <end position="63"/>
    </location>
</feature>
<evidence type="ECO:0000256" key="7">
    <source>
        <dbReference type="ARBA" id="ARBA00022970"/>
    </source>
</evidence>
<keyword evidence="4" id="KW-1003">Cell membrane</keyword>
<evidence type="ECO:0000256" key="5">
    <source>
        <dbReference type="ARBA" id="ARBA00022519"/>
    </source>
</evidence>
<dbReference type="STRING" id="1443941.A9J31_13645"/>
<evidence type="ECO:0000256" key="8">
    <source>
        <dbReference type="ARBA" id="ARBA00022989"/>
    </source>
</evidence>
<evidence type="ECO:0000256" key="2">
    <source>
        <dbReference type="ARBA" id="ARBA00008583"/>
    </source>
</evidence>
<organism evidence="12 13">
    <name type="scientific">Acinetobacter gandensis</name>
    <dbReference type="NCBI Taxonomy" id="1443941"/>
    <lineage>
        <taxon>Bacteria</taxon>
        <taxon>Pseudomonadati</taxon>
        <taxon>Pseudomonadota</taxon>
        <taxon>Gammaproteobacteria</taxon>
        <taxon>Moraxellales</taxon>
        <taxon>Moraxellaceae</taxon>
        <taxon>Acinetobacter</taxon>
    </lineage>
</organism>
<protein>
    <submittedName>
        <fullName evidence="12">Amino acid permease</fullName>
    </submittedName>
</protein>
<dbReference type="GO" id="GO:0055085">
    <property type="term" value="P:transmembrane transport"/>
    <property type="evidence" value="ECO:0007669"/>
    <property type="project" value="InterPro"/>
</dbReference>
<keyword evidence="3" id="KW-0813">Transport</keyword>
<accession>A0A1A7RFJ4</accession>
<feature type="transmembrane region" description="Helical" evidence="10">
    <location>
        <begin position="155"/>
        <end position="176"/>
    </location>
</feature>
<dbReference type="InterPro" id="IPR004841">
    <property type="entry name" value="AA-permease/SLC12A_dom"/>
</dbReference>
<dbReference type="Gene3D" id="1.20.1740.10">
    <property type="entry name" value="Amino acid/polyamine transporter I"/>
    <property type="match status" value="1"/>
</dbReference>
<dbReference type="AlphaFoldDB" id="A0A1A7RFJ4"/>
<comment type="similarity">
    <text evidence="2">Belongs to the amino acid-polyamine-organocation (APC) superfamily. Amino acid transporter (AAT) (TC 2.A.3.1) family.</text>
</comment>
<dbReference type="PROSITE" id="PS00218">
    <property type="entry name" value="AMINO_ACID_PERMEASE_1"/>
    <property type="match status" value="1"/>
</dbReference>
<keyword evidence="8 10" id="KW-1133">Transmembrane helix</keyword>
<comment type="subcellular location">
    <subcellularLocation>
        <location evidence="1">Cell inner membrane</location>
        <topology evidence="1">Multi-pass membrane protein</topology>
    </subcellularLocation>
</comment>
<keyword evidence="7" id="KW-0029">Amino-acid transport</keyword>
<reference evidence="13" key="1">
    <citation type="submission" date="2016-06" db="EMBL/GenBank/DDBJ databases">
        <authorList>
            <person name="Radolfova-Krizova L."/>
            <person name="Nemec A."/>
        </authorList>
    </citation>
    <scope>NUCLEOTIDE SEQUENCE [LARGE SCALE GENOMIC DNA]</scope>
    <source>
        <strain evidence="13">ANC 4275</strain>
    </source>
</reference>
<evidence type="ECO:0000256" key="10">
    <source>
        <dbReference type="SAM" id="Phobius"/>
    </source>
</evidence>
<feature type="transmembrane region" description="Helical" evidence="10">
    <location>
        <begin position="196"/>
        <end position="220"/>
    </location>
</feature>
<dbReference type="Proteomes" id="UP000185753">
    <property type="component" value="Unassembled WGS sequence"/>
</dbReference>
<dbReference type="GO" id="GO:0006865">
    <property type="term" value="P:amino acid transport"/>
    <property type="evidence" value="ECO:0007669"/>
    <property type="project" value="UniProtKB-KW"/>
</dbReference>
<feature type="transmembrane region" description="Helical" evidence="10">
    <location>
        <begin position="20"/>
        <end position="41"/>
    </location>
</feature>
<feature type="transmembrane region" description="Helical" evidence="10">
    <location>
        <begin position="335"/>
        <end position="356"/>
    </location>
</feature>
<evidence type="ECO:0000256" key="6">
    <source>
        <dbReference type="ARBA" id="ARBA00022692"/>
    </source>
</evidence>
<comment type="caution">
    <text evidence="12">The sequence shown here is derived from an EMBL/GenBank/DDBJ whole genome shotgun (WGS) entry which is preliminary data.</text>
</comment>
<feature type="transmembrane region" description="Helical" evidence="10">
    <location>
        <begin position="241"/>
        <end position="262"/>
    </location>
</feature>
<feature type="transmembrane region" description="Helical" evidence="10">
    <location>
        <begin position="431"/>
        <end position="450"/>
    </location>
</feature>
<evidence type="ECO:0000313" key="12">
    <source>
        <dbReference type="EMBL" id="OBX29442.1"/>
    </source>
</evidence>
<dbReference type="EMBL" id="LZDS01000007">
    <property type="protein sequence ID" value="OBX29442.1"/>
    <property type="molecule type" value="Genomic_DNA"/>
</dbReference>
<keyword evidence="13" id="KW-1185">Reference proteome</keyword>
<keyword evidence="6 10" id="KW-0812">Transmembrane</keyword>
<gene>
    <name evidence="12" type="ORF">A9J31_13645</name>
</gene>
<dbReference type="PIRSF" id="PIRSF006060">
    <property type="entry name" value="AA_transporter"/>
    <property type="match status" value="1"/>
</dbReference>